<accession>A0A512CAL0</accession>
<dbReference type="PROSITE" id="PS51686">
    <property type="entry name" value="SAM_MT_RSMB_NOP"/>
    <property type="match status" value="1"/>
</dbReference>
<dbReference type="SUPFAM" id="SSF53335">
    <property type="entry name" value="S-adenosyl-L-methionine-dependent methyltransferases"/>
    <property type="match status" value="1"/>
</dbReference>
<dbReference type="RefSeq" id="WP_020889953.1">
    <property type="nucleotide sequence ID" value="NZ_BJYV01000006.1"/>
</dbReference>
<dbReference type="GO" id="GO:0003723">
    <property type="term" value="F:RNA binding"/>
    <property type="evidence" value="ECO:0007669"/>
    <property type="project" value="UniProtKB-UniRule"/>
</dbReference>
<keyword evidence="8" id="KW-1185">Reference proteome</keyword>
<comment type="similarity">
    <text evidence="5">Belongs to the class I-like SAM-binding methyltransferase superfamily. RsmB/NOP family.</text>
</comment>
<sequence length="396" mass="45113">MKLFPNTVNAVVKALEEIFDNNRYADKVIEKVLRSNPKWGARDRAFIAESVYEIVRWKRLIEKLSPSHDYYLWFGTYWVLQDRTLPDWREFKGINGEKIRLHRRKITDRAVLQSIPDWMEEMGSSQLGEKWDAELNSLNEQAQVVLRANTLKTARTDLKIKLEELEVSAYIPREYPDALVLLKRKNVFRTPLFKEGLFEVQDASSQMVAAALEVEPGMRVIDACAGAGGKSLHLAALMQNKGRILAMDTEAWKLQNAKLRARRAGISILEIKPIESNKTIKRLHESADRLLLDVPCSGLGVLKRNPDTKWKLSEESIAKVQVLQKEILSQYPSMLKPGGIMVYATCSILPSENHMQVAAFLESAEGQKFELLEETQVLSHESGFDGFYIAKLKKKG</sequence>
<evidence type="ECO:0000256" key="4">
    <source>
        <dbReference type="ARBA" id="ARBA00022884"/>
    </source>
</evidence>
<dbReference type="Gene3D" id="3.40.50.150">
    <property type="entry name" value="Vaccinia Virus protein VP39"/>
    <property type="match status" value="1"/>
</dbReference>
<evidence type="ECO:0000313" key="8">
    <source>
        <dbReference type="Proteomes" id="UP000321301"/>
    </source>
</evidence>
<comment type="caution">
    <text evidence="5">Lacks conserved residue(s) required for the propagation of feature annotation.</text>
</comment>
<evidence type="ECO:0000259" key="6">
    <source>
        <dbReference type="PROSITE" id="PS51686"/>
    </source>
</evidence>
<feature type="domain" description="SAM-dependent MTase RsmB/NOP-type" evidence="6">
    <location>
        <begin position="134"/>
        <end position="395"/>
    </location>
</feature>
<dbReference type="PANTHER" id="PTHR22807:SF53">
    <property type="entry name" value="RIBOSOMAL RNA SMALL SUBUNIT METHYLTRANSFERASE B-RELATED"/>
    <property type="match status" value="1"/>
</dbReference>
<evidence type="ECO:0000256" key="3">
    <source>
        <dbReference type="ARBA" id="ARBA00022691"/>
    </source>
</evidence>
<evidence type="ECO:0000256" key="5">
    <source>
        <dbReference type="PROSITE-ProRule" id="PRU01023"/>
    </source>
</evidence>
<feature type="active site" description="Nucleophile" evidence="5">
    <location>
        <position position="346"/>
    </location>
</feature>
<feature type="binding site" evidence="5">
    <location>
        <position position="248"/>
    </location>
    <ligand>
        <name>S-adenosyl-L-methionine</name>
        <dbReference type="ChEBI" id="CHEBI:59789"/>
    </ligand>
</feature>
<evidence type="ECO:0000313" key="7">
    <source>
        <dbReference type="EMBL" id="GEO21248.1"/>
    </source>
</evidence>
<dbReference type="EMBL" id="BJYV01000006">
    <property type="protein sequence ID" value="GEO21248.1"/>
    <property type="molecule type" value="Genomic_DNA"/>
</dbReference>
<dbReference type="InterPro" id="IPR029063">
    <property type="entry name" value="SAM-dependent_MTases_sf"/>
</dbReference>
<keyword evidence="3 5" id="KW-0949">S-adenosyl-L-methionine</keyword>
<proteinExistence type="inferred from homology"/>
<dbReference type="Gene3D" id="3.30.70.1170">
    <property type="entry name" value="Sun protein, domain 3"/>
    <property type="match status" value="1"/>
</dbReference>
<dbReference type="GO" id="GO:0008173">
    <property type="term" value="F:RNA methyltransferase activity"/>
    <property type="evidence" value="ECO:0007669"/>
    <property type="project" value="InterPro"/>
</dbReference>
<gene>
    <name evidence="7" type="primary">rsmB</name>
    <name evidence="7" type="ORF">CQA01_17820</name>
</gene>
<dbReference type="InterPro" id="IPR054728">
    <property type="entry name" value="RsmB-like_ferredoxin"/>
</dbReference>
<dbReference type="Pfam" id="PF01189">
    <property type="entry name" value="Methyltr_RsmB-F"/>
    <property type="match status" value="1"/>
</dbReference>
<keyword evidence="4 5" id="KW-0694">RNA-binding</keyword>
<comment type="caution">
    <text evidence="7">The sequence shown here is derived from an EMBL/GenBank/DDBJ whole genome shotgun (WGS) entry which is preliminary data.</text>
</comment>
<reference evidence="7 8" key="1">
    <citation type="submission" date="2019-07" db="EMBL/GenBank/DDBJ databases">
        <title>Whole genome shotgun sequence of Cyclobacterium qasimii NBRC 106168.</title>
        <authorList>
            <person name="Hosoyama A."/>
            <person name="Uohara A."/>
            <person name="Ohji S."/>
            <person name="Ichikawa N."/>
        </authorList>
    </citation>
    <scope>NUCLEOTIDE SEQUENCE [LARGE SCALE GENOMIC DNA]</scope>
    <source>
        <strain evidence="7 8">NBRC 106168</strain>
    </source>
</reference>
<dbReference type="InterPro" id="IPR049560">
    <property type="entry name" value="MeTrfase_RsmB-F_NOP2_cat"/>
</dbReference>
<dbReference type="InterPro" id="IPR023267">
    <property type="entry name" value="RCMT"/>
</dbReference>
<dbReference type="CDD" id="cd02440">
    <property type="entry name" value="AdoMet_MTases"/>
    <property type="match status" value="1"/>
</dbReference>
<dbReference type="PRINTS" id="PR02008">
    <property type="entry name" value="RCMTFAMILY"/>
</dbReference>
<dbReference type="GO" id="GO:0001510">
    <property type="term" value="P:RNA methylation"/>
    <property type="evidence" value="ECO:0007669"/>
    <property type="project" value="InterPro"/>
</dbReference>
<protein>
    <submittedName>
        <fullName evidence="7">RNA methyltransferase</fullName>
    </submittedName>
</protein>
<evidence type="ECO:0000256" key="2">
    <source>
        <dbReference type="ARBA" id="ARBA00022679"/>
    </source>
</evidence>
<keyword evidence="2 5" id="KW-0808">Transferase</keyword>
<dbReference type="Pfam" id="PF22458">
    <property type="entry name" value="RsmF-B_ferredox"/>
    <property type="match status" value="1"/>
</dbReference>
<name>A0A512CAL0_9BACT</name>
<dbReference type="InterPro" id="IPR001678">
    <property type="entry name" value="MeTrfase_RsmB-F_NOP2_dom"/>
</dbReference>
<dbReference type="PANTHER" id="PTHR22807">
    <property type="entry name" value="NOP2 YEAST -RELATED NOL1/NOP2/FMU SUN DOMAIN-CONTAINING"/>
    <property type="match status" value="1"/>
</dbReference>
<dbReference type="AlphaFoldDB" id="A0A512CAL0"/>
<feature type="binding site" evidence="5">
    <location>
        <position position="293"/>
    </location>
    <ligand>
        <name>S-adenosyl-L-methionine</name>
        <dbReference type="ChEBI" id="CHEBI:59789"/>
    </ligand>
</feature>
<evidence type="ECO:0000256" key="1">
    <source>
        <dbReference type="ARBA" id="ARBA00022603"/>
    </source>
</evidence>
<dbReference type="Proteomes" id="UP000321301">
    <property type="component" value="Unassembled WGS sequence"/>
</dbReference>
<organism evidence="7 8">
    <name type="scientific">Cyclobacterium qasimii</name>
    <dbReference type="NCBI Taxonomy" id="1350429"/>
    <lineage>
        <taxon>Bacteria</taxon>
        <taxon>Pseudomonadati</taxon>
        <taxon>Bacteroidota</taxon>
        <taxon>Cytophagia</taxon>
        <taxon>Cytophagales</taxon>
        <taxon>Cyclobacteriaceae</taxon>
        <taxon>Cyclobacterium</taxon>
    </lineage>
</organism>
<keyword evidence="1 5" id="KW-0489">Methyltransferase</keyword>